<evidence type="ECO:0000313" key="1">
    <source>
        <dbReference type="EMBL" id="QGZ27502.1"/>
    </source>
</evidence>
<accession>A0AAE6R575</accession>
<reference evidence="1 2" key="1">
    <citation type="submission" date="2019-12" db="EMBL/GenBank/DDBJ databases">
        <title>Complete genome sequence of Streptococcus lutetiensis CNU 77-61 isolated from Capra aegagrus hircus.</title>
        <authorList>
            <person name="Park S.Y."/>
            <person name="Kim J.H."/>
            <person name="Seo S.W."/>
        </authorList>
    </citation>
    <scope>NUCLEOTIDE SEQUENCE [LARGE SCALE GENOMIC DNA]</scope>
    <source>
        <strain evidence="1 2">CNU_77-61</strain>
    </source>
</reference>
<dbReference type="EMBL" id="CP046875">
    <property type="protein sequence ID" value="QGZ27502.1"/>
    <property type="molecule type" value="Genomic_DNA"/>
</dbReference>
<proteinExistence type="predicted"/>
<name>A0AAE6R575_9STRE</name>
<protein>
    <recommendedName>
        <fullName evidence="3">YolD-like protein</fullName>
    </recommendedName>
</protein>
<evidence type="ECO:0008006" key="3">
    <source>
        <dbReference type="Google" id="ProtNLM"/>
    </source>
</evidence>
<dbReference type="AlphaFoldDB" id="A0AAE6R575"/>
<organism evidence="1 2">
    <name type="scientific">Streptococcus ruminicola</name>
    <dbReference type="NCBI Taxonomy" id="2686210"/>
    <lineage>
        <taxon>Bacteria</taxon>
        <taxon>Bacillati</taxon>
        <taxon>Bacillota</taxon>
        <taxon>Bacilli</taxon>
        <taxon>Lactobacillales</taxon>
        <taxon>Streptococcaceae</taxon>
        <taxon>Streptococcus</taxon>
    </lineage>
</organism>
<sequence length="104" mass="11640">MVLFDEGNVLSEHTSALSNDDKQVSYLSDLSLNQKLMSLSQSYANQLTIQVTRRQKNDYRNIIGTIPTLSTNEVILKTNDGHIAIALEDIMAITLVEEVYHESA</sequence>
<dbReference type="Proteomes" id="UP000433223">
    <property type="component" value="Chromosome"/>
</dbReference>
<keyword evidence="2" id="KW-1185">Reference proteome</keyword>
<gene>
    <name evidence="1" type="ORF">GP482_04830</name>
</gene>
<evidence type="ECO:0000313" key="2">
    <source>
        <dbReference type="Proteomes" id="UP000433223"/>
    </source>
</evidence>